<dbReference type="PANTHER" id="PTHR11431">
    <property type="entry name" value="FERRITIN"/>
    <property type="match status" value="1"/>
</dbReference>
<dbReference type="Pfam" id="PF00210">
    <property type="entry name" value="Ferritin"/>
    <property type="match status" value="1"/>
</dbReference>
<evidence type="ECO:0000256" key="3">
    <source>
        <dbReference type="ARBA" id="ARBA00023002"/>
    </source>
</evidence>
<comment type="similarity">
    <text evidence="1">Belongs to the ferritin family.</text>
</comment>
<dbReference type="PANTHER" id="PTHR11431:SF75">
    <property type="entry name" value="FERRITIN"/>
    <property type="match status" value="1"/>
</dbReference>
<dbReference type="InterPro" id="IPR012347">
    <property type="entry name" value="Ferritin-like"/>
</dbReference>
<evidence type="ECO:0000256" key="2">
    <source>
        <dbReference type="ARBA" id="ARBA00013107"/>
    </source>
</evidence>
<dbReference type="EMBL" id="GEEE01021260">
    <property type="protein sequence ID" value="JAP41965.1"/>
    <property type="molecule type" value="Transcribed_RNA"/>
</dbReference>
<dbReference type="EC" id="1.16.3.1" evidence="2"/>
<dbReference type="InterPro" id="IPR009078">
    <property type="entry name" value="Ferritin-like_SF"/>
</dbReference>
<comment type="function">
    <text evidence="4">Stores iron in a soluble, non-toxic, readily available form. Important for iron homeostasis. Has ferroxidase activity. Iron is taken up in the ferrous form and deposited as ferric hydroxides after oxidation.</text>
</comment>
<evidence type="ECO:0000256" key="4">
    <source>
        <dbReference type="ARBA" id="ARBA00025111"/>
    </source>
</evidence>
<evidence type="ECO:0000256" key="1">
    <source>
        <dbReference type="ARBA" id="ARBA00007513"/>
    </source>
</evidence>
<dbReference type="GO" id="GO:0004322">
    <property type="term" value="F:ferroxidase activity"/>
    <property type="evidence" value="ECO:0007669"/>
    <property type="project" value="UniProtKB-EC"/>
</dbReference>
<dbReference type="SUPFAM" id="SSF47240">
    <property type="entry name" value="Ferritin-like"/>
    <property type="match status" value="1"/>
</dbReference>
<dbReference type="AlphaFoldDB" id="A0A0X3NQN1"/>
<organism evidence="7">
    <name type="scientific">Schistocephalus solidus</name>
    <name type="common">Tapeworm</name>
    <dbReference type="NCBI Taxonomy" id="70667"/>
    <lineage>
        <taxon>Eukaryota</taxon>
        <taxon>Metazoa</taxon>
        <taxon>Spiralia</taxon>
        <taxon>Lophotrochozoa</taxon>
        <taxon>Platyhelminthes</taxon>
        <taxon>Cestoda</taxon>
        <taxon>Eucestoda</taxon>
        <taxon>Diphyllobothriidea</taxon>
        <taxon>Diphyllobothriidae</taxon>
        <taxon>Schistocephalus</taxon>
    </lineage>
</organism>
<keyword evidence="3" id="KW-0560">Oxidoreductase</keyword>
<dbReference type="InterPro" id="IPR001519">
    <property type="entry name" value="Ferritin"/>
</dbReference>
<reference evidence="7" key="1">
    <citation type="submission" date="2016-01" db="EMBL/GenBank/DDBJ databases">
        <title>Reference transcriptome for the parasite Schistocephalus solidus: insights into the molecular evolution of parasitism.</title>
        <authorList>
            <person name="Hebert F.O."/>
            <person name="Grambauer S."/>
            <person name="Barber I."/>
            <person name="Landry C.R."/>
            <person name="Aubin-Horth N."/>
        </authorList>
    </citation>
    <scope>NUCLEOTIDE SEQUENCE</scope>
</reference>
<dbReference type="InterPro" id="IPR008331">
    <property type="entry name" value="Ferritin_DPS_dom"/>
</dbReference>
<name>A0A0X3NQN1_SCHSO</name>
<dbReference type="GO" id="GO:0005737">
    <property type="term" value="C:cytoplasm"/>
    <property type="evidence" value="ECO:0007669"/>
    <property type="project" value="TreeGrafter"/>
</dbReference>
<dbReference type="GO" id="GO:0008199">
    <property type="term" value="F:ferric iron binding"/>
    <property type="evidence" value="ECO:0007669"/>
    <property type="project" value="InterPro"/>
</dbReference>
<gene>
    <name evidence="7" type="primary">FRIH3</name>
    <name evidence="7" type="ORF">TR101666</name>
</gene>
<dbReference type="GO" id="GO:0006826">
    <property type="term" value="P:iron ion transport"/>
    <property type="evidence" value="ECO:0007669"/>
    <property type="project" value="InterPro"/>
</dbReference>
<dbReference type="Gene3D" id="1.20.1260.10">
    <property type="match status" value="1"/>
</dbReference>
<sequence>MESSRVNFSEECAKQFNETASLFLATEQAMITVASRFARLGLESFHKYASHCATKVRAKTALLLEFQAKRGGRFQFSTEIAVPELPGGEETDALCLLEWMHKAKQVMHKQLNSVYKVALQNEDVVSMEFLHENVLDQLNASIKHVKEHIGGLKNSHSAYLYDRLSLKLKVEETEE</sequence>
<comment type="catalytic activity">
    <reaction evidence="5">
        <text>4 Fe(2+) + O2 + 4 H(+) = 4 Fe(3+) + 2 H2O</text>
        <dbReference type="Rhea" id="RHEA:11148"/>
        <dbReference type="ChEBI" id="CHEBI:15377"/>
        <dbReference type="ChEBI" id="CHEBI:15378"/>
        <dbReference type="ChEBI" id="CHEBI:15379"/>
        <dbReference type="ChEBI" id="CHEBI:29033"/>
        <dbReference type="ChEBI" id="CHEBI:29034"/>
        <dbReference type="EC" id="1.16.3.1"/>
    </reaction>
</comment>
<feature type="domain" description="Ferritin/DPS" evidence="6">
    <location>
        <begin position="15"/>
        <end position="153"/>
    </location>
</feature>
<evidence type="ECO:0000313" key="7">
    <source>
        <dbReference type="EMBL" id="JAP41965.1"/>
    </source>
</evidence>
<protein>
    <recommendedName>
        <fullName evidence="2">ferroxidase</fullName>
        <ecNumber evidence="2">1.16.3.1</ecNumber>
    </recommendedName>
</protein>
<dbReference type="GO" id="GO:0006879">
    <property type="term" value="P:intracellular iron ion homeostasis"/>
    <property type="evidence" value="ECO:0007669"/>
    <property type="project" value="InterPro"/>
</dbReference>
<accession>A0A0X3NQN1</accession>
<evidence type="ECO:0000256" key="5">
    <source>
        <dbReference type="ARBA" id="ARBA00047990"/>
    </source>
</evidence>
<dbReference type="GO" id="GO:0008198">
    <property type="term" value="F:ferrous iron binding"/>
    <property type="evidence" value="ECO:0007669"/>
    <property type="project" value="TreeGrafter"/>
</dbReference>
<evidence type="ECO:0000259" key="6">
    <source>
        <dbReference type="Pfam" id="PF00210"/>
    </source>
</evidence>
<proteinExistence type="inferred from homology"/>